<evidence type="ECO:0000313" key="5">
    <source>
        <dbReference type="Proteomes" id="UP000276634"/>
    </source>
</evidence>
<feature type="site" description="Positions MEP for the nucleophilic attack" evidence="3">
    <location>
        <position position="211"/>
    </location>
</feature>
<sequence>MAAERLWVVVPAAGRGTRMGADRPKQYLRLAGRPVLEHALHRACAHPAAAGAVVALAADDGGWGEVRPPEGVAVATVTGGAERCDSVRAALAALAGRARAEDLVAVHDAARPCLPRRDLEAVVAAAAADADGALLALPVGDTLKREAEGRVAETVPREGLWRALTPQVFRYGLLREALEGAAGAPVTDEAAAVERLGRRPRLVAGSPLNLKITHPGDLALAAAALRLLEEEGA</sequence>
<dbReference type="FunFam" id="3.90.550.10:FF:000003">
    <property type="entry name" value="2-C-methyl-D-erythritol 4-phosphate cytidylyltransferase"/>
    <property type="match status" value="1"/>
</dbReference>
<comment type="caution">
    <text evidence="4">The sequence shown here is derived from an EMBL/GenBank/DDBJ whole genome shotgun (WGS) entry which is preliminary data.</text>
</comment>
<evidence type="ECO:0000256" key="2">
    <source>
        <dbReference type="ARBA" id="ARBA00022695"/>
    </source>
</evidence>
<keyword evidence="1 3" id="KW-0808">Transferase</keyword>
<evidence type="ECO:0000256" key="1">
    <source>
        <dbReference type="ARBA" id="ARBA00022679"/>
    </source>
</evidence>
<dbReference type="InterPro" id="IPR001228">
    <property type="entry name" value="IspD"/>
</dbReference>
<dbReference type="SUPFAM" id="SSF53448">
    <property type="entry name" value="Nucleotide-diphospho-sugar transferases"/>
    <property type="match status" value="1"/>
</dbReference>
<dbReference type="CDD" id="cd02516">
    <property type="entry name" value="CDP-ME_synthetase"/>
    <property type="match status" value="1"/>
</dbReference>
<gene>
    <name evidence="3" type="primary">ispD</name>
    <name evidence="4" type="ORF">EDC57_1433</name>
</gene>
<dbReference type="RefSeq" id="WP_123401201.1">
    <property type="nucleotide sequence ID" value="NZ_RJVI01000002.1"/>
</dbReference>
<organism evidence="4 5">
    <name type="scientific">Inmirania thermothiophila</name>
    <dbReference type="NCBI Taxonomy" id="1750597"/>
    <lineage>
        <taxon>Bacteria</taxon>
        <taxon>Pseudomonadati</taxon>
        <taxon>Pseudomonadota</taxon>
        <taxon>Gammaproteobacteria</taxon>
        <taxon>Chromatiales</taxon>
        <taxon>Ectothiorhodospiraceae</taxon>
        <taxon>Inmirania</taxon>
    </lineage>
</organism>
<comment type="pathway">
    <text evidence="3">Isoprenoid biosynthesis; isopentenyl diphosphate biosynthesis via DXP pathway; isopentenyl diphosphate from 1-deoxy-D-xylulose 5-phosphate: step 2/6.</text>
</comment>
<keyword evidence="2 3" id="KW-0548">Nucleotidyltransferase</keyword>
<dbReference type="GO" id="GO:0050518">
    <property type="term" value="F:2-C-methyl-D-erythritol 4-phosphate cytidylyltransferase activity"/>
    <property type="evidence" value="ECO:0007669"/>
    <property type="project" value="UniProtKB-UniRule"/>
</dbReference>
<dbReference type="HAMAP" id="MF_00108">
    <property type="entry name" value="IspD"/>
    <property type="match status" value="1"/>
</dbReference>
<name>A0A3N1Y091_9GAMM</name>
<protein>
    <recommendedName>
        <fullName evidence="3">2-C-methyl-D-erythritol 4-phosphate cytidylyltransferase</fullName>
        <ecNumber evidence="3">2.7.7.60</ecNumber>
    </recommendedName>
    <alternativeName>
        <fullName evidence="3">4-diphosphocytidyl-2C-methyl-D-erythritol synthase</fullName>
    </alternativeName>
    <alternativeName>
        <fullName evidence="3">MEP cytidylyltransferase</fullName>
        <shortName evidence="3">MCT</shortName>
    </alternativeName>
</protein>
<dbReference type="OrthoDB" id="9806837at2"/>
<proteinExistence type="inferred from homology"/>
<dbReference type="NCBIfam" id="TIGR00453">
    <property type="entry name" value="ispD"/>
    <property type="match status" value="1"/>
</dbReference>
<dbReference type="EMBL" id="RJVI01000002">
    <property type="protein sequence ID" value="ROR32236.1"/>
    <property type="molecule type" value="Genomic_DNA"/>
</dbReference>
<keyword evidence="3" id="KW-0414">Isoprene biosynthesis</keyword>
<comment type="similarity">
    <text evidence="3">Belongs to the IspD/TarI cytidylyltransferase family. IspD subfamily.</text>
</comment>
<feature type="site" description="Transition state stabilizer" evidence="3">
    <location>
        <position position="25"/>
    </location>
</feature>
<accession>A0A3N1Y091</accession>
<dbReference type="UniPathway" id="UPA00056">
    <property type="reaction ID" value="UER00093"/>
</dbReference>
<dbReference type="InterPro" id="IPR034683">
    <property type="entry name" value="IspD/TarI"/>
</dbReference>
<dbReference type="Gene3D" id="3.90.550.10">
    <property type="entry name" value="Spore Coat Polysaccharide Biosynthesis Protein SpsA, Chain A"/>
    <property type="match status" value="1"/>
</dbReference>
<feature type="site" description="Transition state stabilizer" evidence="3">
    <location>
        <position position="18"/>
    </location>
</feature>
<evidence type="ECO:0000313" key="4">
    <source>
        <dbReference type="EMBL" id="ROR32236.1"/>
    </source>
</evidence>
<keyword evidence="5" id="KW-1185">Reference proteome</keyword>
<dbReference type="EC" id="2.7.7.60" evidence="3"/>
<reference evidence="4 5" key="1">
    <citation type="submission" date="2018-11" db="EMBL/GenBank/DDBJ databases">
        <title>Genomic Encyclopedia of Type Strains, Phase IV (KMG-IV): sequencing the most valuable type-strain genomes for metagenomic binning, comparative biology and taxonomic classification.</title>
        <authorList>
            <person name="Goeker M."/>
        </authorList>
    </citation>
    <scope>NUCLEOTIDE SEQUENCE [LARGE SCALE GENOMIC DNA]</scope>
    <source>
        <strain evidence="4 5">DSM 100275</strain>
    </source>
</reference>
<dbReference type="GO" id="GO:0019288">
    <property type="term" value="P:isopentenyl diphosphate biosynthetic process, methylerythritol 4-phosphate pathway"/>
    <property type="evidence" value="ECO:0007669"/>
    <property type="project" value="UniProtKB-UniRule"/>
</dbReference>
<dbReference type="InterPro" id="IPR050088">
    <property type="entry name" value="IspD/TarI_cytidylyltransf_bact"/>
</dbReference>
<dbReference type="PANTHER" id="PTHR32125">
    <property type="entry name" value="2-C-METHYL-D-ERYTHRITOL 4-PHOSPHATE CYTIDYLYLTRANSFERASE, CHLOROPLASTIC"/>
    <property type="match status" value="1"/>
</dbReference>
<dbReference type="InterPro" id="IPR029044">
    <property type="entry name" value="Nucleotide-diphossugar_trans"/>
</dbReference>
<dbReference type="Pfam" id="PF01128">
    <property type="entry name" value="IspD"/>
    <property type="match status" value="1"/>
</dbReference>
<dbReference type="Proteomes" id="UP000276634">
    <property type="component" value="Unassembled WGS sequence"/>
</dbReference>
<dbReference type="PANTHER" id="PTHR32125:SF4">
    <property type="entry name" value="2-C-METHYL-D-ERYTHRITOL 4-PHOSPHATE CYTIDYLYLTRANSFERASE, CHLOROPLASTIC"/>
    <property type="match status" value="1"/>
</dbReference>
<comment type="function">
    <text evidence="3">Catalyzes the formation of 4-diphosphocytidyl-2-C-methyl-D-erythritol from CTP and 2-C-methyl-D-erythritol 4-phosphate (MEP).</text>
</comment>
<comment type="catalytic activity">
    <reaction evidence="3">
        <text>2-C-methyl-D-erythritol 4-phosphate + CTP + H(+) = 4-CDP-2-C-methyl-D-erythritol + diphosphate</text>
        <dbReference type="Rhea" id="RHEA:13429"/>
        <dbReference type="ChEBI" id="CHEBI:15378"/>
        <dbReference type="ChEBI" id="CHEBI:33019"/>
        <dbReference type="ChEBI" id="CHEBI:37563"/>
        <dbReference type="ChEBI" id="CHEBI:57823"/>
        <dbReference type="ChEBI" id="CHEBI:58262"/>
        <dbReference type="EC" id="2.7.7.60"/>
    </reaction>
</comment>
<feature type="site" description="Positions MEP for the nucleophilic attack" evidence="3">
    <location>
        <position position="157"/>
    </location>
</feature>
<dbReference type="AlphaFoldDB" id="A0A3N1Y091"/>
<evidence type="ECO:0000256" key="3">
    <source>
        <dbReference type="HAMAP-Rule" id="MF_00108"/>
    </source>
</evidence>